<evidence type="ECO:0000256" key="2">
    <source>
        <dbReference type="ARBA" id="ARBA00004766"/>
    </source>
</evidence>
<dbReference type="CDD" id="cd04246">
    <property type="entry name" value="AAK_AK-DapG-like"/>
    <property type="match status" value="1"/>
</dbReference>
<proteinExistence type="inferred from homology"/>
<evidence type="ECO:0000256" key="14">
    <source>
        <dbReference type="PIRSR" id="PIRSR000726-1"/>
    </source>
</evidence>
<dbReference type="SUPFAM" id="SSF55021">
    <property type="entry name" value="ACT-like"/>
    <property type="match status" value="1"/>
</dbReference>
<dbReference type="InterPro" id="IPR001048">
    <property type="entry name" value="Asp/Glu/Uridylate_kinase"/>
</dbReference>
<dbReference type="NCBIfam" id="NF005155">
    <property type="entry name" value="PRK06635.1-4"/>
    <property type="match status" value="1"/>
</dbReference>
<keyword evidence="8 14" id="KW-0547">Nucleotide-binding</keyword>
<evidence type="ECO:0000256" key="5">
    <source>
        <dbReference type="ARBA" id="ARBA00010122"/>
    </source>
</evidence>
<feature type="binding site" evidence="14">
    <location>
        <position position="47"/>
    </location>
    <ligand>
        <name>substrate</name>
    </ligand>
</feature>
<evidence type="ECO:0000256" key="16">
    <source>
        <dbReference type="RuleBase" id="RU004249"/>
    </source>
</evidence>
<dbReference type="UniPathway" id="UPA00050">
    <property type="reaction ID" value="UER00461"/>
</dbReference>
<dbReference type="InterPro" id="IPR018042">
    <property type="entry name" value="Aspartate_kinase_CS"/>
</dbReference>
<dbReference type="EMBL" id="JMIR01000001">
    <property type="protein sequence ID" value="KEO85019.1"/>
    <property type="molecule type" value="Genomic_DNA"/>
</dbReference>
<name>A0A074LVJ0_9BACL</name>
<dbReference type="Proteomes" id="UP000027931">
    <property type="component" value="Unassembled WGS sequence"/>
</dbReference>
<comment type="similarity">
    <text evidence="5 15">Belongs to the aspartokinase family.</text>
</comment>
<keyword evidence="7 15" id="KW-0808">Transferase</keyword>
<protein>
    <recommendedName>
        <fullName evidence="15">Aspartokinase</fullName>
        <ecNumber evidence="15">2.7.2.4</ecNumber>
    </recommendedName>
</protein>
<dbReference type="UniPathway" id="UPA00051">
    <property type="reaction ID" value="UER00462"/>
</dbReference>
<dbReference type="GO" id="GO:0009089">
    <property type="term" value="P:lysine biosynthetic process via diaminopimelate"/>
    <property type="evidence" value="ECO:0007669"/>
    <property type="project" value="UniProtKB-UniPathway"/>
</dbReference>
<feature type="binding site" evidence="14">
    <location>
        <begin position="173"/>
        <end position="174"/>
    </location>
    <ligand>
        <name>ATP</name>
        <dbReference type="ChEBI" id="CHEBI:30616"/>
    </ligand>
</feature>
<keyword evidence="12" id="KW-0457">Lysine biosynthesis</keyword>
<reference evidence="18 19" key="1">
    <citation type="journal article" date="2013" name="Int. J. Syst. Evol. Microbiol.">
        <title>Tumebacillus flagellatus sp. nov., an alpha-amylase/pullulanase-producing bacterium isolated from cassava wastewater.</title>
        <authorList>
            <person name="Wang Q."/>
            <person name="Xie N."/>
            <person name="Qin Y."/>
            <person name="Shen N."/>
            <person name="Zhu J."/>
            <person name="Mi H."/>
            <person name="Huang R."/>
        </authorList>
    </citation>
    <scope>NUCLEOTIDE SEQUENCE [LARGE SCALE GENOMIC DNA]</scope>
    <source>
        <strain evidence="18 19">GST4</strain>
    </source>
</reference>
<dbReference type="GO" id="GO:0009088">
    <property type="term" value="P:threonine biosynthetic process"/>
    <property type="evidence" value="ECO:0007669"/>
    <property type="project" value="UniProtKB-UniPathway"/>
</dbReference>
<feature type="binding site" evidence="14">
    <location>
        <position position="179"/>
    </location>
    <ligand>
        <name>ATP</name>
        <dbReference type="ChEBI" id="CHEBI:30616"/>
    </ligand>
</feature>
<dbReference type="STRING" id="1157490.EL26_00180"/>
<dbReference type="GO" id="GO:0005829">
    <property type="term" value="C:cytosol"/>
    <property type="evidence" value="ECO:0007669"/>
    <property type="project" value="TreeGrafter"/>
</dbReference>
<evidence type="ECO:0000256" key="9">
    <source>
        <dbReference type="ARBA" id="ARBA00022777"/>
    </source>
</evidence>
<evidence type="ECO:0000256" key="6">
    <source>
        <dbReference type="ARBA" id="ARBA00022605"/>
    </source>
</evidence>
<comment type="catalytic activity">
    <reaction evidence="13 15">
        <text>L-aspartate + ATP = 4-phospho-L-aspartate + ADP</text>
        <dbReference type="Rhea" id="RHEA:23776"/>
        <dbReference type="ChEBI" id="CHEBI:29991"/>
        <dbReference type="ChEBI" id="CHEBI:30616"/>
        <dbReference type="ChEBI" id="CHEBI:57535"/>
        <dbReference type="ChEBI" id="CHEBI:456216"/>
        <dbReference type="EC" id="2.7.2.4"/>
    </reaction>
</comment>
<dbReference type="PANTHER" id="PTHR21499">
    <property type="entry name" value="ASPARTATE KINASE"/>
    <property type="match status" value="1"/>
</dbReference>
<evidence type="ECO:0000313" key="19">
    <source>
        <dbReference type="Proteomes" id="UP000027931"/>
    </source>
</evidence>
<keyword evidence="6 16" id="KW-0028">Amino-acid biosynthesis</keyword>
<evidence type="ECO:0000256" key="15">
    <source>
        <dbReference type="RuleBase" id="RU003448"/>
    </source>
</evidence>
<evidence type="ECO:0000256" key="7">
    <source>
        <dbReference type="ARBA" id="ARBA00022679"/>
    </source>
</evidence>
<evidence type="ECO:0000256" key="1">
    <source>
        <dbReference type="ARBA" id="ARBA00003121"/>
    </source>
</evidence>
<dbReference type="UniPathway" id="UPA00034">
    <property type="reaction ID" value="UER00015"/>
</dbReference>
<organism evidence="18 19">
    <name type="scientific">Tumebacillus flagellatus</name>
    <dbReference type="NCBI Taxonomy" id="1157490"/>
    <lineage>
        <taxon>Bacteria</taxon>
        <taxon>Bacillati</taxon>
        <taxon>Bacillota</taxon>
        <taxon>Bacilli</taxon>
        <taxon>Bacillales</taxon>
        <taxon>Alicyclobacillaceae</taxon>
        <taxon>Tumebacillus</taxon>
    </lineage>
</organism>
<evidence type="ECO:0000256" key="8">
    <source>
        <dbReference type="ARBA" id="ARBA00022741"/>
    </source>
</evidence>
<evidence type="ECO:0000256" key="3">
    <source>
        <dbReference type="ARBA" id="ARBA00004986"/>
    </source>
</evidence>
<evidence type="ECO:0000313" key="18">
    <source>
        <dbReference type="EMBL" id="KEO85019.1"/>
    </source>
</evidence>
<dbReference type="EC" id="2.7.2.4" evidence="15"/>
<dbReference type="Pfam" id="PF00696">
    <property type="entry name" value="AA_kinase"/>
    <property type="match status" value="1"/>
</dbReference>
<dbReference type="GO" id="GO:0019877">
    <property type="term" value="P:diaminopimelate biosynthetic process"/>
    <property type="evidence" value="ECO:0007669"/>
    <property type="project" value="UniProtKB-KW"/>
</dbReference>
<dbReference type="PROSITE" id="PS00324">
    <property type="entry name" value="ASPARTOKINASE"/>
    <property type="match status" value="1"/>
</dbReference>
<dbReference type="NCBIfam" id="TIGR00657">
    <property type="entry name" value="asp_kinases"/>
    <property type="match status" value="1"/>
</dbReference>
<feature type="binding site" evidence="14">
    <location>
        <begin position="7"/>
        <end position="10"/>
    </location>
    <ligand>
        <name>ATP</name>
        <dbReference type="ChEBI" id="CHEBI:30616"/>
    </ligand>
</feature>
<dbReference type="Gene3D" id="3.30.2130.10">
    <property type="entry name" value="VC0802-like"/>
    <property type="match status" value="1"/>
</dbReference>
<dbReference type="InterPro" id="IPR001341">
    <property type="entry name" value="Asp_kinase"/>
</dbReference>
<dbReference type="GO" id="GO:0004072">
    <property type="term" value="F:aspartate kinase activity"/>
    <property type="evidence" value="ECO:0007669"/>
    <property type="project" value="UniProtKB-EC"/>
</dbReference>
<evidence type="ECO:0000256" key="12">
    <source>
        <dbReference type="ARBA" id="ARBA00023154"/>
    </source>
</evidence>
<keyword evidence="10 14" id="KW-0067">ATP-binding</keyword>
<dbReference type="SUPFAM" id="SSF53633">
    <property type="entry name" value="Carbamate kinase-like"/>
    <property type="match status" value="1"/>
</dbReference>
<accession>A0A074LVJ0</accession>
<evidence type="ECO:0000259" key="17">
    <source>
        <dbReference type="Pfam" id="PF00696"/>
    </source>
</evidence>
<dbReference type="InterPro" id="IPR036393">
    <property type="entry name" value="AceGlu_kinase-like_sf"/>
</dbReference>
<comment type="caution">
    <text evidence="18">The sequence shown here is derived from an EMBL/GenBank/DDBJ whole genome shotgun (WGS) entry which is preliminary data.</text>
</comment>
<dbReference type="PANTHER" id="PTHR21499:SF3">
    <property type="entry name" value="ASPARTOKINASE"/>
    <property type="match status" value="1"/>
</dbReference>
<dbReference type="PIRSF" id="PIRSF000726">
    <property type="entry name" value="Asp_kin"/>
    <property type="match status" value="1"/>
</dbReference>
<dbReference type="OrthoDB" id="9799110at2"/>
<dbReference type="GO" id="GO:0005524">
    <property type="term" value="F:ATP binding"/>
    <property type="evidence" value="ECO:0007669"/>
    <property type="project" value="UniProtKB-KW"/>
</dbReference>
<gene>
    <name evidence="18" type="ORF">EL26_00180</name>
</gene>
<feature type="binding site" evidence="14">
    <location>
        <position position="184"/>
    </location>
    <ligand>
        <name>ATP</name>
        <dbReference type="ChEBI" id="CHEBI:30616"/>
    </ligand>
</feature>
<dbReference type="RefSeq" id="WP_052035795.1">
    <property type="nucleotide sequence ID" value="NZ_JMIR01000001.1"/>
</dbReference>
<dbReference type="InterPro" id="IPR045865">
    <property type="entry name" value="ACT-like_dom_sf"/>
</dbReference>
<feature type="domain" description="Aspartate/glutamate/uridylate kinase" evidence="17">
    <location>
        <begin position="3"/>
        <end position="230"/>
    </location>
</feature>
<evidence type="ECO:0000256" key="11">
    <source>
        <dbReference type="ARBA" id="ARBA00022915"/>
    </source>
</evidence>
<comment type="pathway">
    <text evidence="2 16">Amino-acid biosynthesis; L-lysine biosynthesis via DAP pathway; (S)-tetrahydrodipicolinate from L-aspartate: step 1/4.</text>
</comment>
<dbReference type="GO" id="GO:0009090">
    <property type="term" value="P:homoserine biosynthetic process"/>
    <property type="evidence" value="ECO:0007669"/>
    <property type="project" value="TreeGrafter"/>
</dbReference>
<dbReference type="InterPro" id="IPR005260">
    <property type="entry name" value="Asp_kin_monofn"/>
</dbReference>
<dbReference type="eggNOG" id="COG0527">
    <property type="taxonomic scope" value="Bacteria"/>
</dbReference>
<evidence type="ECO:0000256" key="13">
    <source>
        <dbReference type="ARBA" id="ARBA00047872"/>
    </source>
</evidence>
<sequence>MSLIVQKFGGTSVANPERIQKAAKRLVETARRGHRVVGVVSAMGHTTDELLELAGQLTENPSPREIDMLLSTGEQITSALMAMAVQQAGVPAVSLTGGHAGIRTESEHGRARITSIDPARILAELGEGKIVIVAGFQGLTETGEIATLGRGGSDTTAVALAGALGAGLCEIYTDVDGVYTTDPRIVPHARRIDEIPYDEMWELASLGANVLHPRAVEAARRHGVPVRVRSSFDYEDPGTLLSPTVHTVPPLSVYGIAVDSEPQSQLAKVSVVATPLTTGERLHGQVQDALEQAGIETADIVSSPASCTCLVEKNNAHAVVRVLHTALGLDQSGENGSTIDRIPVESYENS</sequence>
<comment type="pathway">
    <text evidence="4 16">Amino-acid biosynthesis; L-threonine biosynthesis; L-threonine from L-aspartate: step 1/5.</text>
</comment>
<dbReference type="AlphaFoldDB" id="A0A074LVJ0"/>
<evidence type="ECO:0000256" key="10">
    <source>
        <dbReference type="ARBA" id="ARBA00022840"/>
    </source>
</evidence>
<evidence type="ECO:0000256" key="4">
    <source>
        <dbReference type="ARBA" id="ARBA00005139"/>
    </source>
</evidence>
<feature type="binding site" evidence="14">
    <location>
        <position position="74"/>
    </location>
    <ligand>
        <name>substrate</name>
    </ligand>
</feature>
<dbReference type="Gene3D" id="3.40.1160.10">
    <property type="entry name" value="Acetylglutamate kinase-like"/>
    <property type="match status" value="1"/>
</dbReference>
<keyword evidence="11" id="KW-0220">Diaminopimelate biosynthesis</keyword>
<comment type="function">
    <text evidence="1">Catalyzes the phosphorylation of the beta-carboxyl group of aspartic acid with ATP to yield 4-phospho-L-aspartate, which is involved in the branched biosynthetic pathway leading to the biosynthesis of amino acids threonine, isoleucine and methionine.</text>
</comment>
<comment type="pathway">
    <text evidence="3 16">Amino-acid biosynthesis; L-methionine biosynthesis via de novo pathway; L-homoserine from L-aspartate: step 1/3.</text>
</comment>
<dbReference type="FunFam" id="3.40.1160.10:FF:000002">
    <property type="entry name" value="Aspartokinase"/>
    <property type="match status" value="1"/>
</dbReference>
<keyword evidence="19" id="KW-1185">Reference proteome</keyword>
<keyword evidence="9 15" id="KW-0418">Kinase</keyword>